<dbReference type="AlphaFoldDB" id="A0A0A1DLN6"/>
<dbReference type="OrthoDB" id="3787693at2"/>
<reference evidence="1 3" key="1">
    <citation type="journal article" date="2015" name="Genome Announc.">
        <title>Complete Genome Sequence of Steroid-Transforming Nocardioides simplex VKM Ac-2033D.</title>
        <authorList>
            <person name="Shtratnikova V.Y."/>
            <person name="Schelkunov M.I."/>
            <person name="Pekov Y.A."/>
            <person name="Fokina V.V."/>
            <person name="Logacheva M.D."/>
            <person name="Sokolov S.L."/>
            <person name="Bragin E.Y."/>
            <person name="Ashapkin V.V."/>
            <person name="Donova M.V."/>
        </authorList>
    </citation>
    <scope>NUCLEOTIDE SEQUENCE [LARGE SCALE GENOMIC DNA]</scope>
    <source>
        <strain evidence="1 3">VKM Ac-2033D</strain>
    </source>
</reference>
<dbReference type="EMBL" id="CP009896">
    <property type="protein sequence ID" value="AIY16300.1"/>
    <property type="molecule type" value="Genomic_DNA"/>
</dbReference>
<dbReference type="Proteomes" id="UP000449906">
    <property type="component" value="Unassembled WGS sequence"/>
</dbReference>
<evidence type="ECO:0000313" key="3">
    <source>
        <dbReference type="Proteomes" id="UP000030300"/>
    </source>
</evidence>
<evidence type="ECO:0000313" key="4">
    <source>
        <dbReference type="Proteomes" id="UP000449906"/>
    </source>
</evidence>
<protein>
    <submittedName>
        <fullName evidence="1">Uncharacterized protein</fullName>
    </submittedName>
</protein>
<dbReference type="eggNOG" id="ENOG50343HU">
    <property type="taxonomic scope" value="Bacteria"/>
</dbReference>
<accession>A0A0A1DLN6</accession>
<dbReference type="HOGENOM" id="CLU_2034936_0_0_11"/>
<organism evidence="1 3">
    <name type="scientific">Nocardioides simplex</name>
    <name type="common">Arthrobacter simplex</name>
    <dbReference type="NCBI Taxonomy" id="2045"/>
    <lineage>
        <taxon>Bacteria</taxon>
        <taxon>Bacillati</taxon>
        <taxon>Actinomycetota</taxon>
        <taxon>Actinomycetes</taxon>
        <taxon>Propionibacteriales</taxon>
        <taxon>Nocardioidaceae</taxon>
        <taxon>Pimelobacter</taxon>
    </lineage>
</organism>
<evidence type="ECO:0000313" key="1">
    <source>
        <dbReference type="EMBL" id="AIY16300.1"/>
    </source>
</evidence>
<keyword evidence="3" id="KW-1185">Reference proteome</keyword>
<name>A0A0A1DLN6_NOCSI</name>
<evidence type="ECO:0000313" key="2">
    <source>
        <dbReference type="EMBL" id="KAB2808521.1"/>
    </source>
</evidence>
<dbReference type="RefSeq" id="WP_038677089.1">
    <property type="nucleotide sequence ID" value="NZ_BJMC01000003.1"/>
</dbReference>
<dbReference type="KEGG" id="psim:KR76_05180"/>
<proteinExistence type="predicted"/>
<dbReference type="Proteomes" id="UP000030300">
    <property type="component" value="Chromosome"/>
</dbReference>
<reference evidence="2 4" key="2">
    <citation type="submission" date="2019-09" db="EMBL/GenBank/DDBJ databases">
        <title>Pimelobacter sp. isolated from Paulinella.</title>
        <authorList>
            <person name="Jeong S.E."/>
        </authorList>
    </citation>
    <scope>NUCLEOTIDE SEQUENCE [LARGE SCALE GENOMIC DNA]</scope>
    <source>
        <strain evidence="2 4">Pch-N</strain>
    </source>
</reference>
<dbReference type="GeneID" id="96608342"/>
<dbReference type="EMBL" id="WBVM01000003">
    <property type="protein sequence ID" value="KAB2808521.1"/>
    <property type="molecule type" value="Genomic_DNA"/>
</dbReference>
<sequence length="121" mass="12841">MTPIVVELPSPVLLLVGREDFDPPRSFGDRTCVATGDCVATGIRPRAAGPTTVTLVADRPARGLVELGSHVIETEGMLSLRDVYSREYANIGIEPGHVLVTAWGDDPAEPGELVLQVQPAP</sequence>
<gene>
    <name evidence="2" type="ORF">F9L07_23815</name>
    <name evidence="1" type="ORF">KR76_05180</name>
</gene>
<dbReference type="STRING" id="2045.KR76_05180"/>